<dbReference type="PRINTS" id="PR00081">
    <property type="entry name" value="GDHRDH"/>
</dbReference>
<reference evidence="5 6" key="1">
    <citation type="journal article" date="2024" name="J Genomics">
        <title>Draft genome sequencing and assembly of Favolaschia claudopus CIRM-BRFM 2984 isolated from oak limbs.</title>
        <authorList>
            <person name="Navarro D."/>
            <person name="Drula E."/>
            <person name="Chaduli D."/>
            <person name="Cazenave R."/>
            <person name="Ahrendt S."/>
            <person name="Wang J."/>
            <person name="Lipzen A."/>
            <person name="Daum C."/>
            <person name="Barry K."/>
            <person name="Grigoriev I.V."/>
            <person name="Favel A."/>
            <person name="Rosso M.N."/>
            <person name="Martin F."/>
        </authorList>
    </citation>
    <scope>NUCLEOTIDE SEQUENCE [LARGE SCALE GENOMIC DNA]</scope>
    <source>
        <strain evidence="5 6">CIRM-BRFM 2984</strain>
    </source>
</reference>
<dbReference type="SUPFAM" id="SSF51735">
    <property type="entry name" value="NAD(P)-binding Rossmann-fold domains"/>
    <property type="match status" value="1"/>
</dbReference>
<dbReference type="Gene3D" id="3.40.50.720">
    <property type="entry name" value="NAD(P)-binding Rossmann-like Domain"/>
    <property type="match status" value="1"/>
</dbReference>
<dbReference type="PROSITE" id="PS00061">
    <property type="entry name" value="ADH_SHORT"/>
    <property type="match status" value="1"/>
</dbReference>
<evidence type="ECO:0000256" key="4">
    <source>
        <dbReference type="RuleBase" id="RU000363"/>
    </source>
</evidence>
<comment type="similarity">
    <text evidence="1 4">Belongs to the short-chain dehydrogenases/reductases (SDR) family.</text>
</comment>
<dbReference type="GO" id="GO:0016491">
    <property type="term" value="F:oxidoreductase activity"/>
    <property type="evidence" value="ECO:0007669"/>
    <property type="project" value="UniProtKB-KW"/>
</dbReference>
<evidence type="ECO:0000313" key="5">
    <source>
        <dbReference type="EMBL" id="KAK7042813.1"/>
    </source>
</evidence>
<accession>A0AAW0CW99</accession>
<sequence>MSSFRRVILVTGSNAGIGYELVHLLAAKGNTVYLASRKEEAGLEAVATLKKEKNVDIKFVQLDVTDVASIDAAAKTIAKEEGRLNVLVNNAGISEMSTPHSALDPNIPAIRNTLETNLIGLIQTTTAFLPLLRSSNKPDTPSVILNVSTDMASNTLMAKPDSIAFRHKWIAYNTSKAAMNSYIISLARELQGEGIKVNAITPGFTTTKLNGHAPGGKTPEKGAEMMVDWCLLGPEGETGKFWYDGGEYPW</sequence>
<proteinExistence type="inferred from homology"/>
<dbReference type="PANTHER" id="PTHR43490">
    <property type="entry name" value="(+)-NEOMENTHOL DEHYDROGENASE"/>
    <property type="match status" value="1"/>
</dbReference>
<dbReference type="Pfam" id="PF00106">
    <property type="entry name" value="adh_short"/>
    <property type="match status" value="1"/>
</dbReference>
<evidence type="ECO:0000256" key="2">
    <source>
        <dbReference type="ARBA" id="ARBA00022857"/>
    </source>
</evidence>
<evidence type="ECO:0000256" key="1">
    <source>
        <dbReference type="ARBA" id="ARBA00006484"/>
    </source>
</evidence>
<dbReference type="EMBL" id="JAWWNJ010000013">
    <property type="protein sequence ID" value="KAK7042813.1"/>
    <property type="molecule type" value="Genomic_DNA"/>
</dbReference>
<keyword evidence="2" id="KW-0521">NADP</keyword>
<dbReference type="InterPro" id="IPR020904">
    <property type="entry name" value="Sc_DH/Rdtase_CS"/>
</dbReference>
<evidence type="ECO:0000256" key="3">
    <source>
        <dbReference type="ARBA" id="ARBA00023002"/>
    </source>
</evidence>
<keyword evidence="3" id="KW-0560">Oxidoreductase</keyword>
<comment type="caution">
    <text evidence="5">The sequence shown here is derived from an EMBL/GenBank/DDBJ whole genome shotgun (WGS) entry which is preliminary data.</text>
</comment>
<dbReference type="Proteomes" id="UP001362999">
    <property type="component" value="Unassembled WGS sequence"/>
</dbReference>
<dbReference type="PANTHER" id="PTHR43490:SF99">
    <property type="entry name" value="SHORT-CHAIN DEHYDROGENASE_REDUCTASE"/>
    <property type="match status" value="1"/>
</dbReference>
<name>A0AAW0CW99_9AGAR</name>
<dbReference type="AlphaFoldDB" id="A0AAW0CW99"/>
<protein>
    <recommendedName>
        <fullName evidence="7">NAD(P)-binding protein</fullName>
    </recommendedName>
</protein>
<dbReference type="InterPro" id="IPR002347">
    <property type="entry name" value="SDR_fam"/>
</dbReference>
<organism evidence="5 6">
    <name type="scientific">Favolaschia claudopus</name>
    <dbReference type="NCBI Taxonomy" id="2862362"/>
    <lineage>
        <taxon>Eukaryota</taxon>
        <taxon>Fungi</taxon>
        <taxon>Dikarya</taxon>
        <taxon>Basidiomycota</taxon>
        <taxon>Agaricomycotina</taxon>
        <taxon>Agaricomycetes</taxon>
        <taxon>Agaricomycetidae</taxon>
        <taxon>Agaricales</taxon>
        <taxon>Marasmiineae</taxon>
        <taxon>Mycenaceae</taxon>
        <taxon>Favolaschia</taxon>
    </lineage>
</organism>
<evidence type="ECO:0008006" key="7">
    <source>
        <dbReference type="Google" id="ProtNLM"/>
    </source>
</evidence>
<gene>
    <name evidence="5" type="ORF">R3P38DRAFT_326136</name>
</gene>
<evidence type="ECO:0000313" key="6">
    <source>
        <dbReference type="Proteomes" id="UP001362999"/>
    </source>
</evidence>
<dbReference type="PRINTS" id="PR00080">
    <property type="entry name" value="SDRFAMILY"/>
</dbReference>
<dbReference type="InterPro" id="IPR036291">
    <property type="entry name" value="NAD(P)-bd_dom_sf"/>
</dbReference>
<keyword evidence="6" id="KW-1185">Reference proteome</keyword>